<dbReference type="SMART" id="SM00411">
    <property type="entry name" value="BHL"/>
    <property type="match status" value="1"/>
</dbReference>
<dbReference type="PRINTS" id="PR01727">
    <property type="entry name" value="DNABINDINGHU"/>
</dbReference>
<proteinExistence type="inferred from homology"/>
<organism evidence="6 7">
    <name type="scientific">Hydrogenovibrio marinus</name>
    <dbReference type="NCBI Taxonomy" id="28885"/>
    <lineage>
        <taxon>Bacteria</taxon>
        <taxon>Pseudomonadati</taxon>
        <taxon>Pseudomonadota</taxon>
        <taxon>Gammaproteobacteria</taxon>
        <taxon>Thiotrichales</taxon>
        <taxon>Piscirickettsiaceae</taxon>
        <taxon>Hydrogenovibrio</taxon>
    </lineage>
</organism>
<gene>
    <name evidence="6" type="ORF">EI16_12025</name>
</gene>
<evidence type="ECO:0000313" key="6">
    <source>
        <dbReference type="EMBL" id="KDN94625.1"/>
    </source>
</evidence>
<keyword evidence="4 6" id="KW-0238">DNA-binding</keyword>
<dbReference type="GO" id="GO:0030261">
    <property type="term" value="P:chromosome condensation"/>
    <property type="evidence" value="ECO:0007669"/>
    <property type="project" value="UniProtKB-KW"/>
</dbReference>
<accession>A0A066ZX03</accession>
<dbReference type="EMBL" id="JMIU01000002">
    <property type="protein sequence ID" value="KDN94625.1"/>
    <property type="molecule type" value="Genomic_DNA"/>
</dbReference>
<dbReference type="PANTHER" id="PTHR33175">
    <property type="entry name" value="DNA-BINDING PROTEIN HU"/>
    <property type="match status" value="1"/>
</dbReference>
<dbReference type="CDD" id="cd13831">
    <property type="entry name" value="HU"/>
    <property type="match status" value="1"/>
</dbReference>
<keyword evidence="3" id="KW-0226">DNA condensation</keyword>
<dbReference type="GO" id="GO:0030527">
    <property type="term" value="F:structural constituent of chromatin"/>
    <property type="evidence" value="ECO:0007669"/>
    <property type="project" value="InterPro"/>
</dbReference>
<dbReference type="Proteomes" id="UP000027341">
    <property type="component" value="Unassembled WGS sequence"/>
</dbReference>
<dbReference type="GO" id="GO:0003677">
    <property type="term" value="F:DNA binding"/>
    <property type="evidence" value="ECO:0007669"/>
    <property type="project" value="UniProtKB-KW"/>
</dbReference>
<dbReference type="RefSeq" id="WP_035629738.1">
    <property type="nucleotide sequence ID" value="NZ_JMIU01000002.1"/>
</dbReference>
<comment type="caution">
    <text evidence="6">The sequence shown here is derived from an EMBL/GenBank/DDBJ whole genome shotgun (WGS) entry which is preliminary data.</text>
</comment>
<dbReference type="PANTHER" id="PTHR33175:SF3">
    <property type="entry name" value="DNA-BINDING PROTEIN HU-BETA"/>
    <property type="match status" value="1"/>
</dbReference>
<keyword evidence="7" id="KW-1185">Reference proteome</keyword>
<protein>
    <submittedName>
        <fullName evidence="6">DNA-binding protein</fullName>
    </submittedName>
</protein>
<dbReference type="Gene3D" id="4.10.520.10">
    <property type="entry name" value="IHF-like DNA-binding proteins"/>
    <property type="match status" value="1"/>
</dbReference>
<dbReference type="SUPFAM" id="SSF47729">
    <property type="entry name" value="IHF-like DNA-binding proteins"/>
    <property type="match status" value="1"/>
</dbReference>
<dbReference type="InterPro" id="IPR000119">
    <property type="entry name" value="Hist_DNA-bd"/>
</dbReference>
<dbReference type="InterPro" id="IPR020816">
    <property type="entry name" value="Histone-like_DNA-bd_CS"/>
</dbReference>
<dbReference type="InterPro" id="IPR010992">
    <property type="entry name" value="IHF-like_DNA-bd_dom_sf"/>
</dbReference>
<evidence type="ECO:0000313" key="7">
    <source>
        <dbReference type="Proteomes" id="UP000027341"/>
    </source>
</evidence>
<evidence type="ECO:0000256" key="3">
    <source>
        <dbReference type="ARBA" id="ARBA00023067"/>
    </source>
</evidence>
<dbReference type="Pfam" id="PF00216">
    <property type="entry name" value="Bac_DNA_binding"/>
    <property type="match status" value="1"/>
</dbReference>
<dbReference type="PROSITE" id="PS00045">
    <property type="entry name" value="HISTONE_LIKE"/>
    <property type="match status" value="1"/>
</dbReference>
<comment type="function">
    <text evidence="1">Histone-like DNA-binding protein which is capable of wrapping DNA to stabilize it, and thus to prevent its denaturation under extreme environmental conditions.</text>
</comment>
<dbReference type="AlphaFoldDB" id="A0A066ZX03"/>
<name>A0A066ZX03_HYDMR</name>
<dbReference type="STRING" id="28885.EI16_12025"/>
<sequence>MSKVLLADHIADQCSMSKKEAMDVIEAFTKGVTSAVANEDKIQLVGFGTFEVKERAARKGRNPQNGEEFIVEASKVVKFKPGKDLKEAAAKGII</sequence>
<evidence type="ECO:0000256" key="5">
    <source>
        <dbReference type="RuleBase" id="RU003939"/>
    </source>
</evidence>
<comment type="similarity">
    <text evidence="2 5">Belongs to the bacterial histone-like protein family.</text>
</comment>
<evidence type="ECO:0000256" key="1">
    <source>
        <dbReference type="ARBA" id="ARBA00003819"/>
    </source>
</evidence>
<dbReference type="GO" id="GO:0005829">
    <property type="term" value="C:cytosol"/>
    <property type="evidence" value="ECO:0007669"/>
    <property type="project" value="TreeGrafter"/>
</dbReference>
<evidence type="ECO:0000256" key="2">
    <source>
        <dbReference type="ARBA" id="ARBA00010529"/>
    </source>
</evidence>
<evidence type="ECO:0000256" key="4">
    <source>
        <dbReference type="ARBA" id="ARBA00023125"/>
    </source>
</evidence>
<reference evidence="6 7" key="1">
    <citation type="submission" date="2014-04" db="EMBL/GenBank/DDBJ databases">
        <title>Draft genome sequence of Hydrogenovibrio marinus MH-110, a model organism for aerobic H2 metabolism.</title>
        <authorList>
            <person name="Cha H.J."/>
            <person name="Jo B.H."/>
            <person name="Hwang B.H."/>
        </authorList>
    </citation>
    <scope>NUCLEOTIDE SEQUENCE [LARGE SCALE GENOMIC DNA]</scope>
    <source>
        <strain evidence="6 7">MH-110</strain>
    </source>
</reference>